<name>A0ABP9AY17_9MICC</name>
<proteinExistence type="predicted"/>
<dbReference type="Proteomes" id="UP001500187">
    <property type="component" value="Unassembled WGS sequence"/>
</dbReference>
<comment type="caution">
    <text evidence="1">The sequence shown here is derived from an EMBL/GenBank/DDBJ whole genome shotgun (WGS) entry which is preliminary data.</text>
</comment>
<reference evidence="2" key="1">
    <citation type="journal article" date="2019" name="Int. J. Syst. Evol. Microbiol.">
        <title>The Global Catalogue of Microorganisms (GCM) 10K type strain sequencing project: providing services to taxonomists for standard genome sequencing and annotation.</title>
        <authorList>
            <consortium name="The Broad Institute Genomics Platform"/>
            <consortium name="The Broad Institute Genome Sequencing Center for Infectious Disease"/>
            <person name="Wu L."/>
            <person name="Ma J."/>
        </authorList>
    </citation>
    <scope>NUCLEOTIDE SEQUENCE [LARGE SCALE GENOMIC DNA]</scope>
    <source>
        <strain evidence="2">JCM 18541</strain>
    </source>
</reference>
<dbReference type="InterPro" id="IPR023137">
    <property type="entry name" value="BrxA_sf"/>
</dbReference>
<sequence>MDSSSGRYLLSFSAGALMLNESLAVARVYSDLLDWDATRSFVLHNNSIQATAESSLKRYTAEVIGRLKVLNAEQLKFLLDASATDQKLAVWTAICRRYAFIGDFAEEVLHQKFLGQDYSLSFDDYDVFVAQKVFWHEELEEVTELTQKKLRSVVFRMLEGAGLINEFGMISMAFPSDEFIQMFDGDVPGSTVRFLPAYESGGHGGY</sequence>
<evidence type="ECO:0000313" key="1">
    <source>
        <dbReference type="EMBL" id="GAA4787773.1"/>
    </source>
</evidence>
<accession>A0ABP9AY17</accession>
<dbReference type="InterPro" id="IPR014948">
    <property type="entry name" value="BrxA"/>
</dbReference>
<keyword evidence="2" id="KW-1185">Reference proteome</keyword>
<dbReference type="Gene3D" id="1.10.3540.10">
    <property type="entry name" value="uncharacterized protein from magnetospirillum magneticum domain"/>
    <property type="match status" value="1"/>
</dbReference>
<dbReference type="Pfam" id="PF08849">
    <property type="entry name" value="BrxA"/>
    <property type="match status" value="1"/>
</dbReference>
<dbReference type="EMBL" id="BAABKP010000001">
    <property type="protein sequence ID" value="GAA4787773.1"/>
    <property type="molecule type" value="Genomic_DNA"/>
</dbReference>
<organism evidence="1 2">
    <name type="scientific">Rothia endophytica</name>
    <dbReference type="NCBI Taxonomy" id="1324766"/>
    <lineage>
        <taxon>Bacteria</taxon>
        <taxon>Bacillati</taxon>
        <taxon>Actinomycetota</taxon>
        <taxon>Actinomycetes</taxon>
        <taxon>Micrococcales</taxon>
        <taxon>Micrococcaceae</taxon>
        <taxon>Rothia</taxon>
    </lineage>
</organism>
<evidence type="ECO:0000313" key="2">
    <source>
        <dbReference type="Proteomes" id="UP001500187"/>
    </source>
</evidence>
<gene>
    <name evidence="1" type="ORF">GCM10023352_01760</name>
</gene>
<protein>
    <submittedName>
        <fullName evidence="1">DUF1819 family protein</fullName>
    </submittedName>
</protein>